<organism evidence="2 3">
    <name type="scientific">Massarina eburnea CBS 473.64</name>
    <dbReference type="NCBI Taxonomy" id="1395130"/>
    <lineage>
        <taxon>Eukaryota</taxon>
        <taxon>Fungi</taxon>
        <taxon>Dikarya</taxon>
        <taxon>Ascomycota</taxon>
        <taxon>Pezizomycotina</taxon>
        <taxon>Dothideomycetes</taxon>
        <taxon>Pleosporomycetidae</taxon>
        <taxon>Pleosporales</taxon>
        <taxon>Massarineae</taxon>
        <taxon>Massarinaceae</taxon>
        <taxon>Massarina</taxon>
    </lineage>
</organism>
<sequence length="76" mass="8014">MRSPPALALLLRNYSSRLCAVLPSVPCPCRLVVSMLAVGPSAVVVVLGVLFLPTRCVRVAEDAGARLPRQAGSSQR</sequence>
<reference evidence="2" key="1">
    <citation type="journal article" date="2020" name="Stud. Mycol.">
        <title>101 Dothideomycetes genomes: a test case for predicting lifestyles and emergence of pathogens.</title>
        <authorList>
            <person name="Haridas S."/>
            <person name="Albert R."/>
            <person name="Binder M."/>
            <person name="Bloem J."/>
            <person name="Labutti K."/>
            <person name="Salamov A."/>
            <person name="Andreopoulos B."/>
            <person name="Baker S."/>
            <person name="Barry K."/>
            <person name="Bills G."/>
            <person name="Bluhm B."/>
            <person name="Cannon C."/>
            <person name="Castanera R."/>
            <person name="Culley D."/>
            <person name="Daum C."/>
            <person name="Ezra D."/>
            <person name="Gonzalez J."/>
            <person name="Henrissat B."/>
            <person name="Kuo A."/>
            <person name="Liang C."/>
            <person name="Lipzen A."/>
            <person name="Lutzoni F."/>
            <person name="Magnuson J."/>
            <person name="Mondo S."/>
            <person name="Nolan M."/>
            <person name="Ohm R."/>
            <person name="Pangilinan J."/>
            <person name="Park H.-J."/>
            <person name="Ramirez L."/>
            <person name="Alfaro M."/>
            <person name="Sun H."/>
            <person name="Tritt A."/>
            <person name="Yoshinaga Y."/>
            <person name="Zwiers L.-H."/>
            <person name="Turgeon B."/>
            <person name="Goodwin S."/>
            <person name="Spatafora J."/>
            <person name="Crous P."/>
            <person name="Grigoriev I."/>
        </authorList>
    </citation>
    <scope>NUCLEOTIDE SEQUENCE</scope>
    <source>
        <strain evidence="2">CBS 473.64</strain>
    </source>
</reference>
<dbReference type="EMBL" id="MU006776">
    <property type="protein sequence ID" value="KAF2646449.1"/>
    <property type="molecule type" value="Genomic_DNA"/>
</dbReference>
<evidence type="ECO:0000256" key="1">
    <source>
        <dbReference type="SAM" id="Phobius"/>
    </source>
</evidence>
<accession>A0A6A6SFA1</accession>
<keyword evidence="1" id="KW-1133">Transmembrane helix</keyword>
<keyword evidence="1" id="KW-0472">Membrane</keyword>
<dbReference type="AlphaFoldDB" id="A0A6A6SFA1"/>
<keyword evidence="3" id="KW-1185">Reference proteome</keyword>
<gene>
    <name evidence="2" type="ORF">P280DRAFT_11748</name>
</gene>
<evidence type="ECO:0000313" key="2">
    <source>
        <dbReference type="EMBL" id="KAF2646449.1"/>
    </source>
</evidence>
<protein>
    <submittedName>
        <fullName evidence="2">Uncharacterized protein</fullName>
    </submittedName>
</protein>
<evidence type="ECO:0000313" key="3">
    <source>
        <dbReference type="Proteomes" id="UP000799753"/>
    </source>
</evidence>
<proteinExistence type="predicted"/>
<feature type="transmembrane region" description="Helical" evidence="1">
    <location>
        <begin position="31"/>
        <end position="52"/>
    </location>
</feature>
<dbReference type="Proteomes" id="UP000799753">
    <property type="component" value="Unassembled WGS sequence"/>
</dbReference>
<name>A0A6A6SFA1_9PLEO</name>
<keyword evidence="1" id="KW-0812">Transmembrane</keyword>